<accession>A0A3G2ED00</accession>
<gene>
    <name evidence="1" type="ORF">D9M09_17935</name>
</gene>
<dbReference type="Proteomes" id="UP000279594">
    <property type="component" value="Chromosome"/>
</dbReference>
<proteinExistence type="predicted"/>
<protein>
    <submittedName>
        <fullName evidence="1">Uncharacterized protein</fullName>
    </submittedName>
</protein>
<evidence type="ECO:0000313" key="2">
    <source>
        <dbReference type="Proteomes" id="UP000279594"/>
    </source>
</evidence>
<name>A0A3G2ED00_9BURK</name>
<sequence length="82" mass="9455">MQQGIPVAIPGRQIGGRERQDLVQIRKTRIGIESKFTAKYAVTFRSRFINVRNQHICKIKRIAKFNREFVCAFLAAQPYSGM</sequence>
<organism evidence="1 2">
    <name type="scientific">Janthinobacterium agaricidamnosum</name>
    <dbReference type="NCBI Taxonomy" id="55508"/>
    <lineage>
        <taxon>Bacteria</taxon>
        <taxon>Pseudomonadati</taxon>
        <taxon>Pseudomonadota</taxon>
        <taxon>Betaproteobacteria</taxon>
        <taxon>Burkholderiales</taxon>
        <taxon>Oxalobacteraceae</taxon>
        <taxon>Janthinobacterium</taxon>
    </lineage>
</organism>
<evidence type="ECO:0000313" key="1">
    <source>
        <dbReference type="EMBL" id="AYM77466.1"/>
    </source>
</evidence>
<keyword evidence="2" id="KW-1185">Reference proteome</keyword>
<dbReference type="EMBL" id="CP033019">
    <property type="protein sequence ID" value="AYM77466.1"/>
    <property type="molecule type" value="Genomic_DNA"/>
</dbReference>
<reference evidence="1 2" key="1">
    <citation type="submission" date="2018-10" db="EMBL/GenBank/DDBJ databases">
        <title>Effects of UV and annual dynamics of microbial communities in freshwater RAS systems.</title>
        <authorList>
            <person name="Bekkelund A.K."/>
            <person name="Hansen B.R."/>
            <person name="Stokken H."/>
            <person name="Eriksen B.F."/>
            <person name="Kashulin N.A."/>
        </authorList>
    </citation>
    <scope>NUCLEOTIDE SEQUENCE [LARGE SCALE GENOMIC DNA]</scope>
    <source>
        <strain evidence="1 2">BHSEK</strain>
    </source>
</reference>
<dbReference type="AlphaFoldDB" id="A0A3G2ED00"/>